<accession>A0A4Y9J8F6</accession>
<feature type="non-terminal residue" evidence="2">
    <location>
        <position position="1"/>
    </location>
</feature>
<dbReference type="Proteomes" id="UP000297253">
    <property type="component" value="Unassembled WGS sequence"/>
</dbReference>
<feature type="compositionally biased region" description="Low complexity" evidence="1">
    <location>
        <begin position="92"/>
        <end position="105"/>
    </location>
</feature>
<gene>
    <name evidence="2" type="ORF">E4T82_12190</name>
</gene>
<feature type="region of interest" description="Disordered" evidence="1">
    <location>
        <begin position="81"/>
        <end position="111"/>
    </location>
</feature>
<protein>
    <submittedName>
        <fullName evidence="2">Uncharacterized protein</fullName>
    </submittedName>
</protein>
<reference evidence="2 3" key="1">
    <citation type="submission" date="2019-03" db="EMBL/GenBank/DDBJ databases">
        <title>Diversity of the mouse oral microbiome.</title>
        <authorList>
            <person name="Joseph S."/>
            <person name="Aduse-Opoku J."/>
            <person name="Curtis M."/>
            <person name="Wade W."/>
            <person name="Hashim A."/>
        </authorList>
    </citation>
    <scope>NUCLEOTIDE SEQUENCE [LARGE SCALE GENOMIC DNA]</scope>
    <source>
        <strain evidence="2 3">WM131</strain>
    </source>
</reference>
<dbReference type="EMBL" id="SPPD01000089">
    <property type="protein sequence ID" value="TFU96105.1"/>
    <property type="molecule type" value="Genomic_DNA"/>
</dbReference>
<evidence type="ECO:0000256" key="1">
    <source>
        <dbReference type="SAM" id="MobiDB-lite"/>
    </source>
</evidence>
<evidence type="ECO:0000313" key="2">
    <source>
        <dbReference type="EMBL" id="TFU96105.1"/>
    </source>
</evidence>
<comment type="caution">
    <text evidence="2">The sequence shown here is derived from an EMBL/GenBank/DDBJ whole genome shotgun (WGS) entry which is preliminary data.</text>
</comment>
<proteinExistence type="predicted"/>
<evidence type="ECO:0000313" key="3">
    <source>
        <dbReference type="Proteomes" id="UP000297253"/>
    </source>
</evidence>
<organism evidence="2 3">
    <name type="scientific">Streptococcus cuniculi</name>
    <dbReference type="NCBI Taxonomy" id="1432788"/>
    <lineage>
        <taxon>Bacteria</taxon>
        <taxon>Bacillati</taxon>
        <taxon>Bacillota</taxon>
        <taxon>Bacilli</taxon>
        <taxon>Lactobacillales</taxon>
        <taxon>Streptococcaceae</taxon>
        <taxon>Streptococcus</taxon>
    </lineage>
</organism>
<name>A0A4Y9J8F6_9STRE</name>
<sequence>RWADFAACGFPPEVHDVLLVKTPAGQLALKDRHGGLTPRQRSAFILFDGQRTLEQVLSATAAMGITVDDVQAMVDQGLLESPDGRALPQPVAAAPAAPGASGASAPPSPSATLADRYQNAYLVATQLTSSACLLYTS</sequence>
<feature type="non-terminal residue" evidence="2">
    <location>
        <position position="137"/>
    </location>
</feature>
<dbReference type="AlphaFoldDB" id="A0A4Y9J8F6"/>